<evidence type="ECO:0000259" key="2">
    <source>
        <dbReference type="SMART" id="SM00318"/>
    </source>
</evidence>
<dbReference type="Proteomes" id="UP000789595">
    <property type="component" value="Unassembled WGS sequence"/>
</dbReference>
<gene>
    <name evidence="3" type="ORF">PECAL_3P19230</name>
</gene>
<dbReference type="Pfam" id="PF00565">
    <property type="entry name" value="SNase"/>
    <property type="match status" value="1"/>
</dbReference>
<dbReference type="Gene3D" id="2.40.50.90">
    <property type="match status" value="1"/>
</dbReference>
<dbReference type="AlphaFoldDB" id="A0A8J2X2Q2"/>
<evidence type="ECO:0000313" key="3">
    <source>
        <dbReference type="EMBL" id="CAH0371951.1"/>
    </source>
</evidence>
<keyword evidence="4" id="KW-1185">Reference proteome</keyword>
<keyword evidence="1" id="KW-0472">Membrane</keyword>
<comment type="caution">
    <text evidence="3">The sequence shown here is derived from an EMBL/GenBank/DDBJ whole genome shotgun (WGS) entry which is preliminary data.</text>
</comment>
<dbReference type="SUPFAM" id="SSF50199">
    <property type="entry name" value="Staphylococcal nuclease"/>
    <property type="match status" value="1"/>
</dbReference>
<protein>
    <recommendedName>
        <fullName evidence="2">TNase-like domain-containing protein</fullName>
    </recommendedName>
</protein>
<feature type="transmembrane region" description="Helical" evidence="1">
    <location>
        <begin position="20"/>
        <end position="40"/>
    </location>
</feature>
<accession>A0A8J2X2Q2</accession>
<dbReference type="InterPro" id="IPR035437">
    <property type="entry name" value="SNase_OB-fold_sf"/>
</dbReference>
<feature type="domain" description="TNase-like" evidence="2">
    <location>
        <begin position="153"/>
        <end position="270"/>
    </location>
</feature>
<evidence type="ECO:0000256" key="1">
    <source>
        <dbReference type="SAM" id="Phobius"/>
    </source>
</evidence>
<keyword evidence="1" id="KW-1133">Transmembrane helix</keyword>
<feature type="transmembrane region" description="Helical" evidence="1">
    <location>
        <begin position="60"/>
        <end position="82"/>
    </location>
</feature>
<dbReference type="EMBL" id="CAKKNE010000003">
    <property type="protein sequence ID" value="CAH0371951.1"/>
    <property type="molecule type" value="Genomic_DNA"/>
</dbReference>
<dbReference type="InterPro" id="IPR016071">
    <property type="entry name" value="Staphylococal_nuclease_OB-fold"/>
</dbReference>
<organism evidence="3 4">
    <name type="scientific">Pelagomonas calceolata</name>
    <dbReference type="NCBI Taxonomy" id="35677"/>
    <lineage>
        <taxon>Eukaryota</taxon>
        <taxon>Sar</taxon>
        <taxon>Stramenopiles</taxon>
        <taxon>Ochrophyta</taxon>
        <taxon>Pelagophyceae</taxon>
        <taxon>Pelagomonadales</taxon>
        <taxon>Pelagomonadaceae</taxon>
        <taxon>Pelagomonas</taxon>
    </lineage>
</organism>
<name>A0A8J2X2Q2_9STRA</name>
<evidence type="ECO:0000313" key="4">
    <source>
        <dbReference type="Proteomes" id="UP000789595"/>
    </source>
</evidence>
<reference evidence="3" key="1">
    <citation type="submission" date="2021-11" db="EMBL/GenBank/DDBJ databases">
        <authorList>
            <consortium name="Genoscope - CEA"/>
            <person name="William W."/>
        </authorList>
    </citation>
    <scope>NUCLEOTIDE SEQUENCE</scope>
</reference>
<keyword evidence="1" id="KW-0812">Transmembrane</keyword>
<proteinExistence type="predicted"/>
<dbReference type="SMART" id="SM00318">
    <property type="entry name" value="SNc"/>
    <property type="match status" value="1"/>
</dbReference>
<sequence length="286" mass="31439">MPYGGGEGCLTARGLRNVAIASAPSVIIILTRFLPVDWLWRAVHATHKARTGRLGRLSMVILVLAAVARFAKLAAWLSVVYVPVAYGLDRALAWLRVPKRRAWALPVWLHALALDVTFPSRNLRRACWALVIALGLRLKFPAQRPASKSWDGRRFHAVVERCHDGDTCRVALPGLPDVFATMGVRLRGIDAAELRGAQCPLEKCLALDARDKLVSMVVGRNTTLDNCAPDKYFRLLCDVSVDGEDVGGKLLRGGYAVPYNGRGAKHDWCDARGERARRCEAALGVR</sequence>